<dbReference type="Proteomes" id="UP000046395">
    <property type="component" value="Unassembled WGS sequence"/>
</dbReference>
<proteinExistence type="predicted"/>
<evidence type="ECO:0000313" key="2">
    <source>
        <dbReference type="WBParaSite" id="TMUE_3000013738.1"/>
    </source>
</evidence>
<name>A0A5S6R2T0_TRIMR</name>
<keyword evidence="1" id="KW-1185">Reference proteome</keyword>
<protein>
    <submittedName>
        <fullName evidence="2">Uncharacterized protein</fullName>
    </submittedName>
</protein>
<evidence type="ECO:0000313" key="1">
    <source>
        <dbReference type="Proteomes" id="UP000046395"/>
    </source>
</evidence>
<dbReference type="AlphaFoldDB" id="A0A5S6R2T0"/>
<reference evidence="2" key="1">
    <citation type="submission" date="2019-12" db="UniProtKB">
        <authorList>
            <consortium name="WormBaseParasite"/>
        </authorList>
    </citation>
    <scope>IDENTIFICATION</scope>
</reference>
<dbReference type="WBParaSite" id="TMUE_3000013738.1">
    <property type="protein sequence ID" value="TMUE_3000013738.1"/>
    <property type="gene ID" value="WBGene00290190"/>
</dbReference>
<organism evidence="1 2">
    <name type="scientific">Trichuris muris</name>
    <name type="common">Mouse whipworm</name>
    <dbReference type="NCBI Taxonomy" id="70415"/>
    <lineage>
        <taxon>Eukaryota</taxon>
        <taxon>Metazoa</taxon>
        <taxon>Ecdysozoa</taxon>
        <taxon>Nematoda</taxon>
        <taxon>Enoplea</taxon>
        <taxon>Dorylaimia</taxon>
        <taxon>Trichinellida</taxon>
        <taxon>Trichuridae</taxon>
        <taxon>Trichuris</taxon>
    </lineage>
</organism>
<sequence>MRSVDISASAVVLPYSDSEPSVLTAATEEKQPFRDRRDLCCHGDPSPCHGEIAPLYKSDLLIMFKGAA</sequence>
<accession>A0A5S6R2T0</accession>